<dbReference type="PROSITE" id="PS51914">
    <property type="entry name" value="MRH"/>
    <property type="match status" value="1"/>
</dbReference>
<dbReference type="InterPro" id="IPR036607">
    <property type="entry name" value="PRKCSH"/>
</dbReference>
<keyword evidence="2 6" id="KW-0732">Signal</keyword>
<evidence type="ECO:0000256" key="3">
    <source>
        <dbReference type="ARBA" id="ARBA00022824"/>
    </source>
</evidence>
<gene>
    <name evidence="8" type="ORF">JL09_g3069</name>
</gene>
<dbReference type="GO" id="GO:0017177">
    <property type="term" value="C:glucosidase II complex"/>
    <property type="evidence" value="ECO:0007669"/>
    <property type="project" value="TreeGrafter"/>
</dbReference>
<dbReference type="SUPFAM" id="SSF50911">
    <property type="entry name" value="Mannose 6-phosphate receptor domain"/>
    <property type="match status" value="1"/>
</dbReference>
<dbReference type="GO" id="GO:0006491">
    <property type="term" value="P:N-glycan processing"/>
    <property type="evidence" value="ECO:0007669"/>
    <property type="project" value="TreeGrafter"/>
</dbReference>
<dbReference type="PANTHER" id="PTHR12630:SF1">
    <property type="entry name" value="GLUCOSIDASE 2 SUBUNIT BETA"/>
    <property type="match status" value="1"/>
</dbReference>
<organism evidence="8 9">
    <name type="scientific">Pichia kudriavzevii</name>
    <name type="common">Yeast</name>
    <name type="synonym">Issatchenkia orientalis</name>
    <dbReference type="NCBI Taxonomy" id="4909"/>
    <lineage>
        <taxon>Eukaryota</taxon>
        <taxon>Fungi</taxon>
        <taxon>Dikarya</taxon>
        <taxon>Ascomycota</taxon>
        <taxon>Saccharomycotina</taxon>
        <taxon>Pichiomycetes</taxon>
        <taxon>Pichiales</taxon>
        <taxon>Pichiaceae</taxon>
        <taxon>Pichia</taxon>
    </lineage>
</organism>
<feature type="signal peptide" evidence="6">
    <location>
        <begin position="1"/>
        <end position="16"/>
    </location>
</feature>
<proteinExistence type="predicted"/>
<evidence type="ECO:0000256" key="6">
    <source>
        <dbReference type="SAM" id="SignalP"/>
    </source>
</evidence>
<dbReference type="HOGENOM" id="CLU_016834_2_1_1"/>
<feature type="chain" id="PRO_5001951620" description="Glucosidase 2 subunit beta" evidence="6">
    <location>
        <begin position="17"/>
        <end position="502"/>
    </location>
</feature>
<dbReference type="PANTHER" id="PTHR12630">
    <property type="entry name" value="N-LINKED OLIGOSACCHARIDE PROCESSING"/>
    <property type="match status" value="1"/>
</dbReference>
<evidence type="ECO:0000256" key="1">
    <source>
        <dbReference type="ARBA" id="ARBA00022387"/>
    </source>
</evidence>
<sequence length="502" mass="57256">MHTLLILLLSLRTASAVSLRGISPENLHLYEPDPNGNWRCLNNPEIVIPYDRINDDYCDCPDGSDEPGTNACFSSQFFCLNEGFKSNYIPSWKVDDGVCDYDVCCDGSDEPEGVCENKCEQLRKEWLENVQIHNRNIQRGLILKNKLIDHAKVIKEDLNREYHEIESDIDELQSFLEELETEKKSMDKNAVFIMDKFKNVEGKLDETEIKLANSLSQMKEYIEKLESLEKVLQKMNNEYNHNFNDPAVKSAAQQYLNFAASVDNTRINFNDIIINIKGEFDSTKLEISNLRDSILELKSEKKQSELEPTVIDHIMDVLGTVCKEIVEGFLGINTETNLETVEKGSSNLQKKSDSSIDDQISEVQSTLKSKRSKLNQLNDELSKNYGPDDILRAMAECVTSHIGDYDYKLCLTSTVEQINSDGRSTRIGRFENIQYSQEKKNYELLFTGGEKCWNGPYREAVVDIVCGDKLGIKLVTEPEKCVYQFKVVSPLGCFEEDILTIE</sequence>
<comment type="caution">
    <text evidence="8">The sequence shown here is derived from an EMBL/GenBank/DDBJ whole genome shotgun (WGS) entry which is preliminary data.</text>
</comment>
<dbReference type="EMBL" id="JQFK01000029">
    <property type="protein sequence ID" value="KGK37812.1"/>
    <property type="molecule type" value="Genomic_DNA"/>
</dbReference>
<evidence type="ECO:0000259" key="7">
    <source>
        <dbReference type="PROSITE" id="PS51914"/>
    </source>
</evidence>
<evidence type="ECO:0000256" key="5">
    <source>
        <dbReference type="SAM" id="Coils"/>
    </source>
</evidence>
<dbReference type="VEuPathDB" id="FungiDB:C5L36_0A05560"/>
<dbReference type="Pfam" id="PF13015">
    <property type="entry name" value="PRKCSH_1"/>
    <property type="match status" value="1"/>
</dbReference>
<dbReference type="Gene3D" id="2.70.130.10">
    <property type="entry name" value="Mannose-6-phosphate receptor binding domain"/>
    <property type="match status" value="1"/>
</dbReference>
<name>A0A099P0W3_PICKU</name>
<dbReference type="eggNOG" id="KOG2397">
    <property type="taxonomic scope" value="Eukaryota"/>
</dbReference>
<protein>
    <recommendedName>
        <fullName evidence="1">Glucosidase 2 subunit beta</fullName>
    </recommendedName>
</protein>
<reference evidence="9" key="1">
    <citation type="journal article" date="2014" name="Microb. Cell Fact.">
        <title>Exploiting Issatchenkia orientalis SD108 for succinic acid production.</title>
        <authorList>
            <person name="Xiao H."/>
            <person name="Shao Z."/>
            <person name="Jiang Y."/>
            <person name="Dole S."/>
            <person name="Zhao H."/>
        </authorList>
    </citation>
    <scope>NUCLEOTIDE SEQUENCE [LARGE SCALE GENOMIC DNA]</scope>
    <source>
        <strain evidence="9">SD108</strain>
    </source>
</reference>
<keyword evidence="3" id="KW-0256">Endoplasmic reticulum</keyword>
<dbReference type="InterPro" id="IPR028146">
    <property type="entry name" value="PRKCSH_N"/>
</dbReference>
<dbReference type="AlphaFoldDB" id="A0A099P0W3"/>
<keyword evidence="5" id="KW-0175">Coiled coil</keyword>
<accession>A0A099P0W3</accession>
<evidence type="ECO:0000256" key="4">
    <source>
        <dbReference type="ARBA" id="ARBA00023157"/>
    </source>
</evidence>
<dbReference type="InterPro" id="IPR039794">
    <property type="entry name" value="Gtb1-like"/>
</dbReference>
<feature type="coiled-coil region" evidence="5">
    <location>
        <begin position="148"/>
        <end position="245"/>
    </location>
</feature>
<evidence type="ECO:0000313" key="9">
    <source>
        <dbReference type="Proteomes" id="UP000029867"/>
    </source>
</evidence>
<feature type="domain" description="MRH" evidence="7">
    <location>
        <begin position="378"/>
        <end position="495"/>
    </location>
</feature>
<dbReference type="InterPro" id="IPR044865">
    <property type="entry name" value="MRH_dom"/>
</dbReference>
<evidence type="ECO:0000313" key="8">
    <source>
        <dbReference type="EMBL" id="KGK37812.1"/>
    </source>
</evidence>
<keyword evidence="4" id="KW-1015">Disulfide bond</keyword>
<dbReference type="Proteomes" id="UP000029867">
    <property type="component" value="Unassembled WGS sequence"/>
</dbReference>
<dbReference type="InterPro" id="IPR009011">
    <property type="entry name" value="Man6P_isomerase_rcpt-bd_dom_sf"/>
</dbReference>
<evidence type="ECO:0000256" key="2">
    <source>
        <dbReference type="ARBA" id="ARBA00022729"/>
    </source>
</evidence>
<dbReference type="Pfam" id="PF12999">
    <property type="entry name" value="PRKCSH-like"/>
    <property type="match status" value="1"/>
</dbReference>